<reference evidence="9" key="1">
    <citation type="submission" date="2020-04" db="EMBL/GenBank/DDBJ databases">
        <title>Description of Shewanella salipaludis sp. nov., isolated from a salt marsh.</title>
        <authorList>
            <person name="Park S."/>
            <person name="Yoon J.-H."/>
        </authorList>
    </citation>
    <scope>NUCLEOTIDE SEQUENCE</scope>
    <source>
        <strain evidence="9">SHSM-M6</strain>
    </source>
</reference>
<name>A0A972JKQ0_9GAMM</name>
<keyword evidence="3 8" id="KW-0812">Transmembrane</keyword>
<gene>
    <name evidence="9" type="ORF">HC757_05450</name>
</gene>
<feature type="transmembrane region" description="Helical" evidence="8">
    <location>
        <begin position="75"/>
        <end position="95"/>
    </location>
</feature>
<evidence type="ECO:0000313" key="10">
    <source>
        <dbReference type="Proteomes" id="UP000737113"/>
    </source>
</evidence>
<evidence type="ECO:0000256" key="2">
    <source>
        <dbReference type="ARBA" id="ARBA00022448"/>
    </source>
</evidence>
<dbReference type="EMBL" id="JAAXYH010000002">
    <property type="protein sequence ID" value="NMH64612.1"/>
    <property type="molecule type" value="Genomic_DNA"/>
</dbReference>
<dbReference type="RefSeq" id="WP_169563274.1">
    <property type="nucleotide sequence ID" value="NZ_JAAXYH010000002.1"/>
</dbReference>
<feature type="transmembrane region" description="Helical" evidence="8">
    <location>
        <begin position="226"/>
        <end position="248"/>
    </location>
</feature>
<accession>A0A972JKQ0</accession>
<evidence type="ECO:0000256" key="7">
    <source>
        <dbReference type="ARBA" id="ARBA00023180"/>
    </source>
</evidence>
<keyword evidence="10" id="KW-1185">Reference proteome</keyword>
<keyword evidence="4" id="KW-0769">Symport</keyword>
<sequence>MKLHWQILIALVLAILAGLNTAPGSSLYAGYDFVGELFLNALKMVIVPLIMSSIIASMAGLVGGDSLGRLGLKTLAYYTATSLCAILLGLTLVNICQPGIINGEAAGASLNLSIDKEQLASTLQQVTGRDSGDIIAIFIRMVPTNIVAAAAEGQMLGLIFFSLLFGFFMGRIDAQGKQTLIRFWQGAADTMVLITLFIMRFAPMGVFALVAKTISSTGFAAFQPMLIFLVTVILALLLHAFIVLPLLLKLLAGLSGRKQLQAMAPALLMAFSTASSSATLPLTMECVQHRAGVSRKTASFILPLGATVNMDGTALYECVAAMFIAQAYGLELGFVTQFTIVVLALLTSIGVAGIPAASLVAIAVILSAVGLPLEAIGLLLVTDRLLDMLRTSVNIFSDACGAVIIAKSEGEKGILEDPN</sequence>
<dbReference type="InterPro" id="IPR036458">
    <property type="entry name" value="Na:dicarbo_symporter_sf"/>
</dbReference>
<dbReference type="GO" id="GO:0016020">
    <property type="term" value="C:membrane"/>
    <property type="evidence" value="ECO:0007669"/>
    <property type="project" value="UniProtKB-SubCell"/>
</dbReference>
<evidence type="ECO:0000256" key="5">
    <source>
        <dbReference type="ARBA" id="ARBA00022989"/>
    </source>
</evidence>
<keyword evidence="2" id="KW-0813">Transport</keyword>
<keyword evidence="5 8" id="KW-1133">Transmembrane helix</keyword>
<proteinExistence type="predicted"/>
<feature type="transmembrane region" description="Helical" evidence="8">
    <location>
        <begin position="146"/>
        <end position="170"/>
    </location>
</feature>
<organism evidence="9 10">
    <name type="scientific">Shewanella salipaludis</name>
    <dbReference type="NCBI Taxonomy" id="2723052"/>
    <lineage>
        <taxon>Bacteria</taxon>
        <taxon>Pseudomonadati</taxon>
        <taxon>Pseudomonadota</taxon>
        <taxon>Gammaproteobacteria</taxon>
        <taxon>Alteromonadales</taxon>
        <taxon>Shewanellaceae</taxon>
        <taxon>Shewanella</taxon>
    </lineage>
</organism>
<evidence type="ECO:0000256" key="6">
    <source>
        <dbReference type="ARBA" id="ARBA00023136"/>
    </source>
</evidence>
<evidence type="ECO:0000313" key="9">
    <source>
        <dbReference type="EMBL" id="NMH64612.1"/>
    </source>
</evidence>
<dbReference type="PROSITE" id="PS00714">
    <property type="entry name" value="NA_DICARBOXYL_SYMP_2"/>
    <property type="match status" value="1"/>
</dbReference>
<keyword evidence="7" id="KW-0325">Glycoprotein</keyword>
<evidence type="ECO:0000256" key="1">
    <source>
        <dbReference type="ARBA" id="ARBA00004141"/>
    </source>
</evidence>
<protein>
    <submittedName>
        <fullName evidence="9">Dicarboxylate/amino acid:cation symporter</fullName>
    </submittedName>
</protein>
<dbReference type="InterPro" id="IPR018107">
    <property type="entry name" value="Na-dicarboxylate_symporter_CS"/>
</dbReference>
<evidence type="ECO:0000256" key="8">
    <source>
        <dbReference type="SAM" id="Phobius"/>
    </source>
</evidence>
<dbReference type="PANTHER" id="PTHR11958:SF63">
    <property type="entry name" value="AMINO ACID TRANSPORTER"/>
    <property type="match status" value="1"/>
</dbReference>
<dbReference type="InterPro" id="IPR001991">
    <property type="entry name" value="Na-dicarboxylate_symporter"/>
</dbReference>
<comment type="caution">
    <text evidence="9">The sequence shown here is derived from an EMBL/GenBank/DDBJ whole genome shotgun (WGS) entry which is preliminary data.</text>
</comment>
<feature type="transmembrane region" description="Helical" evidence="8">
    <location>
        <begin position="360"/>
        <end position="381"/>
    </location>
</feature>
<feature type="transmembrane region" description="Helical" evidence="8">
    <location>
        <begin position="45"/>
        <end position="63"/>
    </location>
</feature>
<evidence type="ECO:0000256" key="4">
    <source>
        <dbReference type="ARBA" id="ARBA00022847"/>
    </source>
</evidence>
<dbReference type="PRINTS" id="PR00173">
    <property type="entry name" value="EDTRNSPORT"/>
</dbReference>
<dbReference type="AlphaFoldDB" id="A0A972JKQ0"/>
<dbReference type="PANTHER" id="PTHR11958">
    <property type="entry name" value="SODIUM/DICARBOXYLATE SYMPORTER-RELATED"/>
    <property type="match status" value="1"/>
</dbReference>
<feature type="transmembrane region" description="Helical" evidence="8">
    <location>
        <begin position="191"/>
        <end position="214"/>
    </location>
</feature>
<feature type="transmembrane region" description="Helical" evidence="8">
    <location>
        <begin position="332"/>
        <end position="354"/>
    </location>
</feature>
<dbReference type="Pfam" id="PF00375">
    <property type="entry name" value="SDF"/>
    <property type="match status" value="1"/>
</dbReference>
<dbReference type="GO" id="GO:0015293">
    <property type="term" value="F:symporter activity"/>
    <property type="evidence" value="ECO:0007669"/>
    <property type="project" value="UniProtKB-KW"/>
</dbReference>
<keyword evidence="6 8" id="KW-0472">Membrane</keyword>
<comment type="subcellular location">
    <subcellularLocation>
        <location evidence="1">Membrane</location>
        <topology evidence="1">Multi-pass membrane protein</topology>
    </subcellularLocation>
</comment>
<dbReference type="Proteomes" id="UP000737113">
    <property type="component" value="Unassembled WGS sequence"/>
</dbReference>
<dbReference type="GO" id="GO:1902475">
    <property type="term" value="P:L-alpha-amino acid transmembrane transport"/>
    <property type="evidence" value="ECO:0007669"/>
    <property type="project" value="UniProtKB-ARBA"/>
</dbReference>
<dbReference type="InterPro" id="IPR050746">
    <property type="entry name" value="DAACS"/>
</dbReference>
<evidence type="ECO:0000256" key="3">
    <source>
        <dbReference type="ARBA" id="ARBA00022692"/>
    </source>
</evidence>
<dbReference type="Gene3D" id="1.10.3860.10">
    <property type="entry name" value="Sodium:dicarboxylate symporter"/>
    <property type="match status" value="1"/>
</dbReference>
<dbReference type="SUPFAM" id="SSF118215">
    <property type="entry name" value="Proton glutamate symport protein"/>
    <property type="match status" value="1"/>
</dbReference>